<proteinExistence type="predicted"/>
<reference evidence="2 3" key="1">
    <citation type="journal article" date="2015" name="Genome Biol.">
        <title>Comparative genomics of Steinernema reveals deeply conserved gene regulatory networks.</title>
        <authorList>
            <person name="Dillman A.R."/>
            <person name="Macchietto M."/>
            <person name="Porter C.F."/>
            <person name="Rogers A."/>
            <person name="Williams B."/>
            <person name="Antoshechkin I."/>
            <person name="Lee M.M."/>
            <person name="Goodwin Z."/>
            <person name="Lu X."/>
            <person name="Lewis E.E."/>
            <person name="Goodrich-Blair H."/>
            <person name="Stock S.P."/>
            <person name="Adams B.J."/>
            <person name="Sternberg P.W."/>
            <person name="Mortazavi A."/>
        </authorList>
    </citation>
    <scope>NUCLEOTIDE SEQUENCE [LARGE SCALE GENOMIC DNA]</scope>
    <source>
        <strain evidence="2 3">ALL</strain>
    </source>
</reference>
<dbReference type="EMBL" id="AZBU02000005">
    <property type="protein sequence ID" value="TKR76498.1"/>
    <property type="molecule type" value="Genomic_DNA"/>
</dbReference>
<feature type="region of interest" description="Disordered" evidence="1">
    <location>
        <begin position="1"/>
        <end position="27"/>
    </location>
</feature>
<protein>
    <submittedName>
        <fullName evidence="2">Uncharacterized protein</fullName>
    </submittedName>
</protein>
<dbReference type="Proteomes" id="UP000298663">
    <property type="component" value="Unassembled WGS sequence"/>
</dbReference>
<reference evidence="2 3" key="2">
    <citation type="journal article" date="2019" name="G3 (Bethesda)">
        <title>Hybrid Assembly of the Genome of the Entomopathogenic Nematode Steinernema carpocapsae Identifies the X-Chromosome.</title>
        <authorList>
            <person name="Serra L."/>
            <person name="Macchietto M."/>
            <person name="Macias-Munoz A."/>
            <person name="McGill C.J."/>
            <person name="Rodriguez I.M."/>
            <person name="Rodriguez B."/>
            <person name="Murad R."/>
            <person name="Mortazavi A."/>
        </authorList>
    </citation>
    <scope>NUCLEOTIDE SEQUENCE [LARGE SCALE GENOMIC DNA]</scope>
    <source>
        <strain evidence="2 3">ALL</strain>
    </source>
</reference>
<sequence length="88" mass="9884">MSEYQPNTKSRRIFRDRTNPLDGNNNTYRIPVPIPLSTARFFKTFGEIGRRSGVPNGKKLCSTCRPATQLDAASGRDRVCGSQHQKSK</sequence>
<name>A0A4U5N2J2_STECR</name>
<accession>A0A4U5N2J2</accession>
<organism evidence="2 3">
    <name type="scientific">Steinernema carpocapsae</name>
    <name type="common">Entomopathogenic nematode</name>
    <dbReference type="NCBI Taxonomy" id="34508"/>
    <lineage>
        <taxon>Eukaryota</taxon>
        <taxon>Metazoa</taxon>
        <taxon>Ecdysozoa</taxon>
        <taxon>Nematoda</taxon>
        <taxon>Chromadorea</taxon>
        <taxon>Rhabditida</taxon>
        <taxon>Tylenchina</taxon>
        <taxon>Panagrolaimomorpha</taxon>
        <taxon>Strongyloidoidea</taxon>
        <taxon>Steinernematidae</taxon>
        <taxon>Steinernema</taxon>
    </lineage>
</organism>
<evidence type="ECO:0000313" key="2">
    <source>
        <dbReference type="EMBL" id="TKR76498.1"/>
    </source>
</evidence>
<comment type="caution">
    <text evidence="2">The sequence shown here is derived from an EMBL/GenBank/DDBJ whole genome shotgun (WGS) entry which is preliminary data.</text>
</comment>
<keyword evidence="3" id="KW-1185">Reference proteome</keyword>
<evidence type="ECO:0000313" key="3">
    <source>
        <dbReference type="Proteomes" id="UP000298663"/>
    </source>
</evidence>
<gene>
    <name evidence="2" type="ORF">L596_017624</name>
</gene>
<dbReference type="AlphaFoldDB" id="A0A4U5N2J2"/>
<evidence type="ECO:0000256" key="1">
    <source>
        <dbReference type="SAM" id="MobiDB-lite"/>
    </source>
</evidence>